<dbReference type="NCBIfam" id="TIGR01554">
    <property type="entry name" value="major_cap_HK97"/>
    <property type="match status" value="1"/>
</dbReference>
<gene>
    <name evidence="3" type="ORF">MCHLDSM_03018</name>
</gene>
<dbReference type="EMBL" id="JYNL01000023">
    <property type="protein sequence ID" value="KMO76869.1"/>
    <property type="molecule type" value="Genomic_DNA"/>
</dbReference>
<protein>
    <submittedName>
        <fullName evidence="3">Phage capsid family protein</fullName>
    </submittedName>
</protein>
<comment type="caution">
    <text evidence="3">The sequence shown here is derived from an EMBL/GenBank/DDBJ whole genome shotgun (WGS) entry which is preliminary data.</text>
</comment>
<accession>A0A0J6W384</accession>
<evidence type="ECO:0000313" key="3">
    <source>
        <dbReference type="EMBL" id="KMO76869.1"/>
    </source>
</evidence>
<dbReference type="AlphaFoldDB" id="A0A0J6W384"/>
<dbReference type="Proteomes" id="UP000036513">
    <property type="component" value="Unassembled WGS sequence"/>
</dbReference>
<feature type="domain" description="Phage capsid-like C-terminal" evidence="2">
    <location>
        <begin position="13"/>
        <end position="272"/>
    </location>
</feature>
<evidence type="ECO:0000313" key="4">
    <source>
        <dbReference type="Proteomes" id="UP000036513"/>
    </source>
</evidence>
<proteinExistence type="predicted"/>
<dbReference type="InterPro" id="IPR024455">
    <property type="entry name" value="Phage_capsid"/>
</dbReference>
<comment type="subcellular location">
    <subcellularLocation>
        <location evidence="1">Virion</location>
    </subcellularLocation>
</comment>
<keyword evidence="4" id="KW-1185">Reference proteome</keyword>
<reference evidence="3 4" key="1">
    <citation type="journal article" date="2015" name="Genome Biol. Evol.">
        <title>Characterization of Three Mycobacterium spp. with Potential Use in Bioremediation by Genome Sequencing and Comparative Genomics.</title>
        <authorList>
            <person name="Das S."/>
            <person name="Pettersson B.M."/>
            <person name="Behra P.R."/>
            <person name="Ramesh M."/>
            <person name="Dasgupta S."/>
            <person name="Bhattacharya A."/>
            <person name="Kirsebom L.A."/>
        </authorList>
    </citation>
    <scope>NUCLEOTIDE SEQUENCE [LARGE SCALE GENOMIC DNA]</scope>
    <source>
        <strain evidence="3 4">DSM 43826</strain>
    </source>
</reference>
<dbReference type="InterPro" id="IPR054612">
    <property type="entry name" value="Phage_capsid-like_C"/>
</dbReference>
<evidence type="ECO:0000256" key="1">
    <source>
        <dbReference type="ARBA" id="ARBA00004328"/>
    </source>
</evidence>
<dbReference type="Gene3D" id="3.30.2400.10">
    <property type="entry name" value="Major capsid protein gp5"/>
    <property type="match status" value="1"/>
</dbReference>
<organism evidence="3 4">
    <name type="scientific">Mycolicibacterium chlorophenolicum</name>
    <dbReference type="NCBI Taxonomy" id="37916"/>
    <lineage>
        <taxon>Bacteria</taxon>
        <taxon>Bacillati</taxon>
        <taxon>Actinomycetota</taxon>
        <taxon>Actinomycetes</taxon>
        <taxon>Mycobacteriales</taxon>
        <taxon>Mycobacteriaceae</taxon>
        <taxon>Mycolicibacterium</taxon>
    </lineage>
</organism>
<dbReference type="PATRIC" id="fig|37916.4.peg.2945"/>
<sequence length="295" mass="31409">MDSYVELARPGRAFANLVQNLPLPAGTDSVNIPKLLTGTATGPQVADNTAVTQVDLTDTFINAPVRTIAGQQGLAIQLIEQSPIAFDEVVFRDLMSDHASQVDRQVLNGSGANGQILGVHQTVGIQTVTVSTVSIQGVYSAIANAIQRIHTQRYLPPEVIVMHPRRWGWFLSLLDGQQRPLFLPAASGPMNVAGVLSAVASQQVVGQMHGLPVVTDPNIGTTFGAGTNGTEDVIYVMRASDIVLWEGAVRTRVLQDTKAQNLTVLLQVFSYLAFSAARYPASIVEIAGLTGPVFG</sequence>
<dbReference type="Pfam" id="PF05065">
    <property type="entry name" value="Phage_capsid"/>
    <property type="match status" value="1"/>
</dbReference>
<evidence type="ECO:0000259" key="2">
    <source>
        <dbReference type="Pfam" id="PF05065"/>
    </source>
</evidence>
<name>A0A0J6W384_9MYCO</name>
<dbReference type="SUPFAM" id="SSF56563">
    <property type="entry name" value="Major capsid protein gp5"/>
    <property type="match status" value="1"/>
</dbReference>